<dbReference type="PANTHER" id="PTHR43649:SF11">
    <property type="entry name" value="ABC TRANSPORTER SUBSTRATE-BINDING PROTEIN YESO-RELATED"/>
    <property type="match status" value="1"/>
</dbReference>
<evidence type="ECO:0000256" key="1">
    <source>
        <dbReference type="SAM" id="MobiDB-lite"/>
    </source>
</evidence>
<reference evidence="2" key="1">
    <citation type="journal article" date="2018" name="Curr. Microbiol.">
        <title>Cellulosimicrobium arenosum sp. nov., Isolated from Marine Sediment Sand.</title>
        <authorList>
            <person name="Oh M."/>
            <person name="Kim J.H."/>
            <person name="Yoon J.H."/>
            <person name="Schumann P."/>
            <person name="Kim W."/>
        </authorList>
    </citation>
    <scope>NUCLEOTIDE SEQUENCE</scope>
    <source>
        <strain evidence="2">KCTC 49039</strain>
    </source>
</reference>
<protein>
    <submittedName>
        <fullName evidence="2">Extracellular solute-binding protein</fullName>
    </submittedName>
</protein>
<dbReference type="Proteomes" id="UP000610846">
    <property type="component" value="Unassembled WGS sequence"/>
</dbReference>
<keyword evidence="3" id="KW-1185">Reference proteome</keyword>
<name>A0A927IZI4_9MICO</name>
<dbReference type="SUPFAM" id="SSF53850">
    <property type="entry name" value="Periplasmic binding protein-like II"/>
    <property type="match status" value="1"/>
</dbReference>
<dbReference type="InterPro" id="IPR050490">
    <property type="entry name" value="Bact_solute-bd_prot1"/>
</dbReference>
<sequence>MNSSTRPTRTWWRIGALLAVGTLALSGCNGDNGAAPGDGDDDDTTASEDSGPVEIRFSWWGSDDRHETTQQVIDLFEDKNPDITVVPDFTDWGGYWDKLATTVAGGDTPDVITQEERYLSDYASRGVLADLDEIGVETDAIDPSILDSGTTDGGLYGVATGVNAYAIVADPAIFEQAGVDMPDDTTWTWEDFVDIANEISANTPDGVYGMQEFGGNEAGFTIYARQHGQSLYGQDGGVGYDDELLTEWNQLTMDMIEGGGQPDPAKSVEIADGGPEQSLLGTGAGAMGFWWSNQLPAISSAAGHELTLLRVPGESEFDRTGMYFKPAMYYSVSKESAHPEAAAKFVNFLLNDPEAGALILADRGLPANLDVREAISGDLEPADQLSAEFLGGLQTEIVDGPPVPPTGAAEVPEITTRLNTELIFGQMSPADVASQFTTEVSSAIGG</sequence>
<accession>A0A927IZI4</accession>
<evidence type="ECO:0000313" key="2">
    <source>
        <dbReference type="EMBL" id="MBD8079401.1"/>
    </source>
</evidence>
<reference evidence="2" key="2">
    <citation type="submission" date="2020-09" db="EMBL/GenBank/DDBJ databases">
        <authorList>
            <person name="Yu Y."/>
        </authorList>
    </citation>
    <scope>NUCLEOTIDE SEQUENCE</scope>
    <source>
        <strain evidence="2">KCTC 49039</strain>
    </source>
</reference>
<dbReference type="Gene3D" id="3.40.190.10">
    <property type="entry name" value="Periplasmic binding protein-like II"/>
    <property type="match status" value="2"/>
</dbReference>
<dbReference type="EMBL" id="JACYHB010000007">
    <property type="protein sequence ID" value="MBD8079401.1"/>
    <property type="molecule type" value="Genomic_DNA"/>
</dbReference>
<dbReference type="PANTHER" id="PTHR43649">
    <property type="entry name" value="ARABINOSE-BINDING PROTEIN-RELATED"/>
    <property type="match status" value="1"/>
</dbReference>
<dbReference type="RefSeq" id="WP_191828987.1">
    <property type="nucleotide sequence ID" value="NZ_JACYHB010000007.1"/>
</dbReference>
<dbReference type="Pfam" id="PF01547">
    <property type="entry name" value="SBP_bac_1"/>
    <property type="match status" value="1"/>
</dbReference>
<evidence type="ECO:0000313" key="3">
    <source>
        <dbReference type="Proteomes" id="UP000610846"/>
    </source>
</evidence>
<proteinExistence type="predicted"/>
<organism evidence="2 3">
    <name type="scientific">Cellulosimicrobium arenosum</name>
    <dbReference type="NCBI Taxonomy" id="2708133"/>
    <lineage>
        <taxon>Bacteria</taxon>
        <taxon>Bacillati</taxon>
        <taxon>Actinomycetota</taxon>
        <taxon>Actinomycetes</taxon>
        <taxon>Micrococcales</taxon>
        <taxon>Promicromonosporaceae</taxon>
        <taxon>Cellulosimicrobium</taxon>
    </lineage>
</organism>
<dbReference type="InterPro" id="IPR006059">
    <property type="entry name" value="SBP"/>
</dbReference>
<comment type="caution">
    <text evidence="2">The sequence shown here is derived from an EMBL/GenBank/DDBJ whole genome shotgun (WGS) entry which is preliminary data.</text>
</comment>
<dbReference type="PROSITE" id="PS51257">
    <property type="entry name" value="PROKAR_LIPOPROTEIN"/>
    <property type="match status" value="1"/>
</dbReference>
<dbReference type="AlphaFoldDB" id="A0A927IZI4"/>
<feature type="region of interest" description="Disordered" evidence="1">
    <location>
        <begin position="31"/>
        <end position="50"/>
    </location>
</feature>
<gene>
    <name evidence="2" type="ORF">IF651_10090</name>
</gene>